<protein>
    <submittedName>
        <fullName evidence="1">Uncharacterized protein</fullName>
    </submittedName>
</protein>
<dbReference type="EMBL" id="VLLA01000022">
    <property type="protein sequence ID" value="TWI62305.1"/>
    <property type="molecule type" value="Genomic_DNA"/>
</dbReference>
<dbReference type="AlphaFoldDB" id="A0A562QZR8"/>
<reference evidence="1 2" key="1">
    <citation type="journal article" date="2015" name="Stand. Genomic Sci.">
        <title>Genomic Encyclopedia of Bacterial and Archaeal Type Strains, Phase III: the genomes of soil and plant-associated and newly described type strains.</title>
        <authorList>
            <person name="Whitman W.B."/>
            <person name="Woyke T."/>
            <person name="Klenk H.P."/>
            <person name="Zhou Y."/>
            <person name="Lilburn T.G."/>
            <person name="Beck B.J."/>
            <person name="De Vos P."/>
            <person name="Vandamme P."/>
            <person name="Eisen J.A."/>
            <person name="Garrity G."/>
            <person name="Hugenholtz P."/>
            <person name="Kyrpides N.C."/>
        </authorList>
    </citation>
    <scope>NUCLEOTIDE SEQUENCE [LARGE SCALE GENOMIC DNA]</scope>
    <source>
        <strain evidence="1 2">CGMCC 1.10948</strain>
    </source>
</reference>
<proteinExistence type="predicted"/>
<organism evidence="1 2">
    <name type="scientific">Bradyrhizobium huanghuaihaiense</name>
    <dbReference type="NCBI Taxonomy" id="990078"/>
    <lineage>
        <taxon>Bacteria</taxon>
        <taxon>Pseudomonadati</taxon>
        <taxon>Pseudomonadota</taxon>
        <taxon>Alphaproteobacteria</taxon>
        <taxon>Hyphomicrobiales</taxon>
        <taxon>Nitrobacteraceae</taxon>
        <taxon>Bradyrhizobium</taxon>
    </lineage>
</organism>
<accession>A0A562QZR8</accession>
<gene>
    <name evidence="1" type="ORF">IQ16_06631</name>
</gene>
<evidence type="ECO:0000313" key="1">
    <source>
        <dbReference type="EMBL" id="TWI62305.1"/>
    </source>
</evidence>
<comment type="caution">
    <text evidence="1">The sequence shown here is derived from an EMBL/GenBank/DDBJ whole genome shotgun (WGS) entry which is preliminary data.</text>
</comment>
<evidence type="ECO:0000313" key="2">
    <source>
        <dbReference type="Proteomes" id="UP000316291"/>
    </source>
</evidence>
<keyword evidence="2" id="KW-1185">Reference proteome</keyword>
<sequence>MGEFLTACAHLENNLAGLLLVCDRDKKTIEQTWEEFLPLTFGQRLKLLIEKCAAEPFSEEHRTILEKEFARLKELVPQRNLIVHGTTFHFGFGEAPVQTFRVGSPKNNTNFMRDFIDSKGGAAHSFTAEKVRQLSALCDDIRGHIAKVMIEAQMERAKLESDKSP</sequence>
<name>A0A562QZR8_9BRAD</name>
<dbReference type="Proteomes" id="UP000316291">
    <property type="component" value="Unassembled WGS sequence"/>
</dbReference>